<organism evidence="2 3">
    <name type="scientific">Priapulus caudatus</name>
    <name type="common">Priapulid worm</name>
    <dbReference type="NCBI Taxonomy" id="37621"/>
    <lineage>
        <taxon>Eukaryota</taxon>
        <taxon>Metazoa</taxon>
        <taxon>Ecdysozoa</taxon>
        <taxon>Scalidophora</taxon>
        <taxon>Priapulida</taxon>
        <taxon>Priapulimorpha</taxon>
        <taxon>Priapulimorphida</taxon>
        <taxon>Priapulidae</taxon>
        <taxon>Priapulus</taxon>
    </lineage>
</organism>
<name>A0ABM1F069_PRICU</name>
<feature type="coiled-coil region" evidence="1">
    <location>
        <begin position="123"/>
        <end position="181"/>
    </location>
</feature>
<accession>A0ABM1F069</accession>
<sequence length="367" mass="41491">MPAGSSYAKTTPCARTSIQEQCVELQRKLQLLDGGRKAMYESAQITTRRNKEQIALLRQQVKNLREHLAGAMAGDEEVIKSAFKNRYSDGAGMKRKTGKAAITAVDEKVCDSRKKLNALIHMSAVKKKKLNELQTRYREMQREVKDISAAEKIESKDTTKLKEVENRQDKIQLKLQEAERIQRTYQQIQSCLEQLSCGDRITTEFREHLSAEIARRDKTVRQTEEALILFVAIKSGIENLTEKLQLVESPEDAEEKLDRCSVDYPVQLLGSCRDKLARVLVDISEGEEQAMGEREMQEELVKTLESSVPHSVSRAKLLTAVPSTAFNDDDDSGEEVEVLTRAAIKKQAQVLASMKVKKGGRTPRRQR</sequence>
<evidence type="ECO:0000256" key="1">
    <source>
        <dbReference type="SAM" id="Coils"/>
    </source>
</evidence>
<protein>
    <submittedName>
        <fullName evidence="3">Coiled-coil domain-containing protein 151-like</fullName>
    </submittedName>
</protein>
<dbReference type="Proteomes" id="UP000695022">
    <property type="component" value="Unplaced"/>
</dbReference>
<dbReference type="InterPro" id="IPR033192">
    <property type="entry name" value="ODAD3"/>
</dbReference>
<dbReference type="RefSeq" id="XP_014677840.1">
    <property type="nucleotide sequence ID" value="XM_014822354.1"/>
</dbReference>
<gene>
    <name evidence="3" type="primary">LOC106817669</name>
</gene>
<dbReference type="PANTHER" id="PTHR46518:SF1">
    <property type="entry name" value="OUTER DYNEIN ARM-DOCKING COMPLEX SUBUNIT 3"/>
    <property type="match status" value="1"/>
</dbReference>
<evidence type="ECO:0000313" key="2">
    <source>
        <dbReference type="Proteomes" id="UP000695022"/>
    </source>
</evidence>
<keyword evidence="1" id="KW-0175">Coiled coil</keyword>
<dbReference type="GeneID" id="106817669"/>
<evidence type="ECO:0000313" key="3">
    <source>
        <dbReference type="RefSeq" id="XP_014677840.1"/>
    </source>
</evidence>
<reference evidence="3" key="1">
    <citation type="submission" date="2025-08" db="UniProtKB">
        <authorList>
            <consortium name="RefSeq"/>
        </authorList>
    </citation>
    <scope>IDENTIFICATION</scope>
</reference>
<keyword evidence="2" id="KW-1185">Reference proteome</keyword>
<dbReference type="PANTHER" id="PTHR46518">
    <property type="entry name" value="COILED-COIL DOMAIN-CONTAINING PROTEIN 151"/>
    <property type="match status" value="1"/>
</dbReference>
<proteinExistence type="predicted"/>